<dbReference type="Proteomes" id="UP001420932">
    <property type="component" value="Unassembled WGS sequence"/>
</dbReference>
<dbReference type="AlphaFoldDB" id="A0AAP0F923"/>
<proteinExistence type="predicted"/>
<dbReference type="EMBL" id="JBBNAF010000010">
    <property type="protein sequence ID" value="KAK9107466.1"/>
    <property type="molecule type" value="Genomic_DNA"/>
</dbReference>
<evidence type="ECO:0000313" key="1">
    <source>
        <dbReference type="EMBL" id="KAK9107466.1"/>
    </source>
</evidence>
<evidence type="ECO:0000313" key="2">
    <source>
        <dbReference type="Proteomes" id="UP001420932"/>
    </source>
</evidence>
<accession>A0AAP0F923</accession>
<gene>
    <name evidence="1" type="ORF">Syun_023477</name>
</gene>
<reference evidence="1 2" key="1">
    <citation type="submission" date="2024-01" db="EMBL/GenBank/DDBJ databases">
        <title>Genome assemblies of Stephania.</title>
        <authorList>
            <person name="Yang L."/>
        </authorList>
    </citation>
    <scope>NUCLEOTIDE SEQUENCE [LARGE SCALE GENOMIC DNA]</scope>
    <source>
        <strain evidence="1">YNDBR</strain>
        <tissue evidence="1">Leaf</tissue>
    </source>
</reference>
<organism evidence="1 2">
    <name type="scientific">Stephania yunnanensis</name>
    <dbReference type="NCBI Taxonomy" id="152371"/>
    <lineage>
        <taxon>Eukaryota</taxon>
        <taxon>Viridiplantae</taxon>
        <taxon>Streptophyta</taxon>
        <taxon>Embryophyta</taxon>
        <taxon>Tracheophyta</taxon>
        <taxon>Spermatophyta</taxon>
        <taxon>Magnoliopsida</taxon>
        <taxon>Ranunculales</taxon>
        <taxon>Menispermaceae</taxon>
        <taxon>Menispermoideae</taxon>
        <taxon>Cissampelideae</taxon>
        <taxon>Stephania</taxon>
    </lineage>
</organism>
<sequence length="140" mass="16499">MRKTIVEDVEADHMIQSFTFFSFSIRFVRGYWRPKESLWDHFNSVHNNIFHHREHRINVFLHLASNFAIEFSRNSSLLAMNNGFVDAKKSSDNWMLKIRKRKNQRRGLGTTNSRKAREVVGAGYYKRDSKTGDDCPPCPF</sequence>
<protein>
    <submittedName>
        <fullName evidence="1">Uncharacterized protein</fullName>
    </submittedName>
</protein>
<keyword evidence="2" id="KW-1185">Reference proteome</keyword>
<comment type="caution">
    <text evidence="1">The sequence shown here is derived from an EMBL/GenBank/DDBJ whole genome shotgun (WGS) entry which is preliminary data.</text>
</comment>
<name>A0AAP0F923_9MAGN</name>